<organism evidence="4 6">
    <name type="scientific">Puccinia graminis f. sp. tritici</name>
    <dbReference type="NCBI Taxonomy" id="56615"/>
    <lineage>
        <taxon>Eukaryota</taxon>
        <taxon>Fungi</taxon>
        <taxon>Dikarya</taxon>
        <taxon>Basidiomycota</taxon>
        <taxon>Pucciniomycotina</taxon>
        <taxon>Pucciniomycetes</taxon>
        <taxon>Pucciniales</taxon>
        <taxon>Pucciniaceae</taxon>
        <taxon>Puccinia</taxon>
    </lineage>
</organism>
<reference evidence="5 6" key="1">
    <citation type="submission" date="2019-05" db="EMBL/GenBank/DDBJ databases">
        <title>Emergence of the Ug99 lineage of the wheat stem rust pathogen through somatic hybridization.</title>
        <authorList>
            <person name="Li F."/>
            <person name="Upadhyaya N.M."/>
            <person name="Sperschneider J."/>
            <person name="Matny O."/>
            <person name="Nguyen-Phuc H."/>
            <person name="Mago R."/>
            <person name="Raley C."/>
            <person name="Miller M.E."/>
            <person name="Silverstein K.A.T."/>
            <person name="Henningsen E."/>
            <person name="Hirsch C.D."/>
            <person name="Visser B."/>
            <person name="Pretorius Z.A."/>
            <person name="Steffenson B.J."/>
            <person name="Schwessinger B."/>
            <person name="Dodds P.N."/>
            <person name="Figueroa M."/>
        </authorList>
    </citation>
    <scope>NUCLEOTIDE SEQUENCE [LARGE SCALE GENOMIC DNA]</scope>
    <source>
        <strain evidence="2">21-0</strain>
        <strain evidence="4 6">Ug99</strain>
    </source>
</reference>
<proteinExistence type="predicted"/>
<evidence type="ECO:0000313" key="2">
    <source>
        <dbReference type="EMBL" id="KAA1067732.1"/>
    </source>
</evidence>
<evidence type="ECO:0000313" key="6">
    <source>
        <dbReference type="Proteomes" id="UP000325313"/>
    </source>
</evidence>
<evidence type="ECO:0000313" key="5">
    <source>
        <dbReference type="Proteomes" id="UP000324748"/>
    </source>
</evidence>
<keyword evidence="1" id="KW-0732">Signal</keyword>
<name>A0A5B0RYF3_PUCGR</name>
<dbReference type="EMBL" id="VDEP01000374">
    <property type="protein sequence ID" value="KAA1093523.1"/>
    <property type="molecule type" value="Genomic_DNA"/>
</dbReference>
<accession>A0A5B0RYF3</accession>
<dbReference type="AlphaFoldDB" id="A0A5B0RYF3"/>
<protein>
    <submittedName>
        <fullName evidence="4">Uncharacterized protein</fullName>
    </submittedName>
</protein>
<dbReference type="Proteomes" id="UP000324748">
    <property type="component" value="Unassembled WGS sequence"/>
</dbReference>
<evidence type="ECO:0000256" key="1">
    <source>
        <dbReference type="SAM" id="SignalP"/>
    </source>
</evidence>
<feature type="signal peptide" evidence="1">
    <location>
        <begin position="1"/>
        <end position="23"/>
    </location>
</feature>
<dbReference type="EMBL" id="VSWC01000184">
    <property type="protein sequence ID" value="KAA1067732.1"/>
    <property type="molecule type" value="Genomic_DNA"/>
</dbReference>
<comment type="caution">
    <text evidence="4">The sequence shown here is derived from an EMBL/GenBank/DDBJ whole genome shotgun (WGS) entry which is preliminary data.</text>
</comment>
<dbReference type="Proteomes" id="UP000325313">
    <property type="component" value="Unassembled WGS sequence"/>
</dbReference>
<gene>
    <name evidence="2" type="ORF">PGT21_015741</name>
    <name evidence="3" type="ORF">PGTUg99_024960</name>
    <name evidence="4" type="ORF">PGTUg99_031232</name>
</gene>
<keyword evidence="5" id="KW-1185">Reference proteome</keyword>
<evidence type="ECO:0000313" key="4">
    <source>
        <dbReference type="EMBL" id="KAA1129594.1"/>
    </source>
</evidence>
<feature type="chain" id="PRO_5033474823" evidence="1">
    <location>
        <begin position="24"/>
        <end position="51"/>
    </location>
</feature>
<sequence length="51" mass="5494">MQIYCNLGLLLSFLSLLNQAVNGVPASLVARQAVQQCHAPNCPKDMSTCEC</sequence>
<dbReference type="EMBL" id="VDEP01000136">
    <property type="protein sequence ID" value="KAA1129594.1"/>
    <property type="molecule type" value="Genomic_DNA"/>
</dbReference>
<evidence type="ECO:0000313" key="3">
    <source>
        <dbReference type="EMBL" id="KAA1093523.1"/>
    </source>
</evidence>